<sequence length="54" mass="6232">MLHLRYDSINTLSSTPLVWQLLRIFCPNSVIPLNVTRLPRSKIDKLSIRGVRSI</sequence>
<protein>
    <submittedName>
        <fullName evidence="1">Uncharacterized protein</fullName>
    </submittedName>
</protein>
<accession>A0A6A6H7H7</accession>
<name>A0A6A6H7H7_VIRVR</name>
<dbReference type="Proteomes" id="UP000800092">
    <property type="component" value="Unassembled WGS sequence"/>
</dbReference>
<organism evidence="1 2">
    <name type="scientific">Viridothelium virens</name>
    <name type="common">Speckled blister lichen</name>
    <name type="synonym">Trypethelium virens</name>
    <dbReference type="NCBI Taxonomy" id="1048519"/>
    <lineage>
        <taxon>Eukaryota</taxon>
        <taxon>Fungi</taxon>
        <taxon>Dikarya</taxon>
        <taxon>Ascomycota</taxon>
        <taxon>Pezizomycotina</taxon>
        <taxon>Dothideomycetes</taxon>
        <taxon>Dothideomycetes incertae sedis</taxon>
        <taxon>Trypetheliales</taxon>
        <taxon>Trypetheliaceae</taxon>
        <taxon>Viridothelium</taxon>
    </lineage>
</organism>
<gene>
    <name evidence="1" type="ORF">EV356DRAFT_188646</name>
</gene>
<evidence type="ECO:0000313" key="1">
    <source>
        <dbReference type="EMBL" id="KAF2233829.1"/>
    </source>
</evidence>
<keyword evidence="2" id="KW-1185">Reference proteome</keyword>
<evidence type="ECO:0000313" key="2">
    <source>
        <dbReference type="Proteomes" id="UP000800092"/>
    </source>
</evidence>
<dbReference type="AlphaFoldDB" id="A0A6A6H7H7"/>
<reference evidence="1" key="1">
    <citation type="journal article" date="2020" name="Stud. Mycol.">
        <title>101 Dothideomycetes genomes: a test case for predicting lifestyles and emergence of pathogens.</title>
        <authorList>
            <person name="Haridas S."/>
            <person name="Albert R."/>
            <person name="Binder M."/>
            <person name="Bloem J."/>
            <person name="Labutti K."/>
            <person name="Salamov A."/>
            <person name="Andreopoulos B."/>
            <person name="Baker S."/>
            <person name="Barry K."/>
            <person name="Bills G."/>
            <person name="Bluhm B."/>
            <person name="Cannon C."/>
            <person name="Castanera R."/>
            <person name="Culley D."/>
            <person name="Daum C."/>
            <person name="Ezra D."/>
            <person name="Gonzalez J."/>
            <person name="Henrissat B."/>
            <person name="Kuo A."/>
            <person name="Liang C."/>
            <person name="Lipzen A."/>
            <person name="Lutzoni F."/>
            <person name="Magnuson J."/>
            <person name="Mondo S."/>
            <person name="Nolan M."/>
            <person name="Ohm R."/>
            <person name="Pangilinan J."/>
            <person name="Park H.-J."/>
            <person name="Ramirez L."/>
            <person name="Alfaro M."/>
            <person name="Sun H."/>
            <person name="Tritt A."/>
            <person name="Yoshinaga Y."/>
            <person name="Zwiers L.-H."/>
            <person name="Turgeon B."/>
            <person name="Goodwin S."/>
            <person name="Spatafora J."/>
            <person name="Crous P."/>
            <person name="Grigoriev I."/>
        </authorList>
    </citation>
    <scope>NUCLEOTIDE SEQUENCE</scope>
    <source>
        <strain evidence="1">Tuck. ex Michener</strain>
    </source>
</reference>
<dbReference type="EMBL" id="ML991803">
    <property type="protein sequence ID" value="KAF2233829.1"/>
    <property type="molecule type" value="Genomic_DNA"/>
</dbReference>
<proteinExistence type="predicted"/>